<dbReference type="HOGENOM" id="CLU_069912_1_0_1"/>
<feature type="active site" evidence="17">
    <location>
        <position position="68"/>
    </location>
</feature>
<dbReference type="PANTHER" id="PTHR11240:SF22">
    <property type="entry name" value="RIBONUCLEASE T2"/>
    <property type="match status" value="1"/>
</dbReference>
<dbReference type="InterPro" id="IPR033697">
    <property type="entry name" value="Ribonuclease_T2_eukaryotic"/>
</dbReference>
<evidence type="ECO:0000256" key="14">
    <source>
        <dbReference type="ARBA" id="ARBA00051280"/>
    </source>
</evidence>
<dbReference type="GO" id="GO:0005788">
    <property type="term" value="C:endoplasmic reticulum lumen"/>
    <property type="evidence" value="ECO:0007669"/>
    <property type="project" value="UniProtKB-SubCell"/>
</dbReference>
<accession>M3Y512</accession>
<dbReference type="GO" id="GO:0006401">
    <property type="term" value="P:RNA catabolic process"/>
    <property type="evidence" value="ECO:0007669"/>
    <property type="project" value="Ensembl"/>
</dbReference>
<sequence length="320" mass="36351">VYHWRGGVGSWLSTSHWFIRVCDLGAPWNLISDNHEWKKLIMVHHWPVTVCKEVEKDCRDPPDYWTIHGLWPDRAEECNGSWPFNFEEIKDLLPEMKMYWPDVIHPLNHSHFWKHEWEKHGTCAAQLDALNSQKKYFGGSLGLYEKLELNSVRKAVAVAGEPAYSSCRDDSLQGHRTWGESCKEMTFFPRSPKAVRTLAHHQLLPGPGAHSPDLLPKAIENFSILQKLGIKPSINYYQISDIKDALASMYGVVPKVQCLPPKQGEEVQTIGQIELCFTKDLRLRNCTEPGELGESGRAWGPGLEVCEDGPAFYPPPPQSA</sequence>
<evidence type="ECO:0000256" key="8">
    <source>
        <dbReference type="ARBA" id="ARBA00022801"/>
    </source>
</evidence>
<dbReference type="STRING" id="9669.ENSMPUP00000006413"/>
<evidence type="ECO:0000256" key="10">
    <source>
        <dbReference type="ARBA" id="ARBA00023157"/>
    </source>
</evidence>
<dbReference type="Gene3D" id="3.90.730.10">
    <property type="entry name" value="Ribonuclease T2-like"/>
    <property type="match status" value="2"/>
</dbReference>
<dbReference type="Ensembl" id="ENSMPUT00000006524.1">
    <property type="protein sequence ID" value="ENSMPUP00000006413.1"/>
    <property type="gene ID" value="ENSMPUG00000006468.1"/>
</dbReference>
<evidence type="ECO:0000256" key="4">
    <source>
        <dbReference type="ARBA" id="ARBA00007469"/>
    </source>
</evidence>
<evidence type="ECO:0000256" key="7">
    <source>
        <dbReference type="ARBA" id="ARBA00022759"/>
    </source>
</evidence>
<dbReference type="GeneTree" id="ENSGT00640000091563"/>
<keyword evidence="6" id="KW-0540">Nuclease</keyword>
<keyword evidence="12" id="KW-0458">Lysosome</keyword>
<dbReference type="Pfam" id="PF00445">
    <property type="entry name" value="Ribonuclease_T2"/>
    <property type="match status" value="2"/>
</dbReference>
<dbReference type="PROSITE" id="PS00530">
    <property type="entry name" value="RNASE_T2_1"/>
    <property type="match status" value="1"/>
</dbReference>
<comment type="catalytic activity">
    <reaction evidence="14">
        <text>a guanylyl-uridine-RNA = a 3'-end 2',3'-cyclophospho-GMP-RNA + a 5'-end dephospho-uridine-RNA</text>
        <dbReference type="Rhea" id="RHEA:81323"/>
        <dbReference type="Rhea" id="RHEA-COMP:17356"/>
        <dbReference type="Rhea" id="RHEA-COMP:19658"/>
        <dbReference type="Rhea" id="RHEA-COMP:19659"/>
        <dbReference type="ChEBI" id="CHEBI:173224"/>
        <dbReference type="ChEBI" id="CHEBI:231849"/>
        <dbReference type="ChEBI" id="CHEBI:231850"/>
    </reaction>
</comment>
<dbReference type="InterPro" id="IPR001568">
    <property type="entry name" value="RNase_T2-like"/>
</dbReference>
<keyword evidence="5" id="KW-0964">Secreted</keyword>
<evidence type="ECO:0000256" key="3">
    <source>
        <dbReference type="ARBA" id="ARBA00004613"/>
    </source>
</evidence>
<evidence type="ECO:0000256" key="11">
    <source>
        <dbReference type="ARBA" id="ARBA00023180"/>
    </source>
</evidence>
<dbReference type="PROSITE" id="PS00531">
    <property type="entry name" value="RNASE_T2_2"/>
    <property type="match status" value="1"/>
</dbReference>
<dbReference type="GO" id="GO:0043202">
    <property type="term" value="C:lysosomal lumen"/>
    <property type="evidence" value="ECO:0007669"/>
    <property type="project" value="UniProtKB-SubCell"/>
</dbReference>
<dbReference type="InterPro" id="IPR018188">
    <property type="entry name" value="RNase_T2_His_AS_1"/>
</dbReference>
<dbReference type="EMBL" id="AEYP01073623">
    <property type="status" value="NOT_ANNOTATED_CDS"/>
    <property type="molecule type" value="Genomic_DNA"/>
</dbReference>
<organism evidence="19">
    <name type="scientific">Mustela putorius furo</name>
    <name type="common">European domestic ferret</name>
    <name type="synonym">Mustela furo</name>
    <dbReference type="NCBI Taxonomy" id="9669"/>
    <lineage>
        <taxon>Eukaryota</taxon>
        <taxon>Metazoa</taxon>
        <taxon>Chordata</taxon>
        <taxon>Craniata</taxon>
        <taxon>Vertebrata</taxon>
        <taxon>Euteleostomi</taxon>
        <taxon>Mammalia</taxon>
        <taxon>Eutheria</taxon>
        <taxon>Laurasiatheria</taxon>
        <taxon>Carnivora</taxon>
        <taxon>Caniformia</taxon>
        <taxon>Musteloidea</taxon>
        <taxon>Mustelidae</taxon>
        <taxon>Mustelinae</taxon>
        <taxon>Mustela</taxon>
    </lineage>
</organism>
<dbReference type="AlphaFoldDB" id="M3Y512"/>
<evidence type="ECO:0000256" key="13">
    <source>
        <dbReference type="ARBA" id="ARBA00023239"/>
    </source>
</evidence>
<dbReference type="InterPro" id="IPR033130">
    <property type="entry name" value="RNase_T2_His_AS_2"/>
</dbReference>
<comment type="subcellular location">
    <subcellularLocation>
        <location evidence="2">Endoplasmic reticulum lumen</location>
    </subcellularLocation>
    <subcellularLocation>
        <location evidence="1">Lysosome lumen</location>
    </subcellularLocation>
    <subcellularLocation>
        <location evidence="3">Secreted</location>
    </subcellularLocation>
</comment>
<feature type="active site" evidence="17">
    <location>
        <position position="116"/>
    </location>
</feature>
<name>M3Y512_MUSPF</name>
<comment type="function">
    <text evidence="16">Ribonuclease that plays an essential role in innate immune response by recognizing and degrading RNAs from microbial pathogens that are subsequently sensed by TLR8. Cleaves preferentially single-stranded RNA molecules between purine and uridine residues, which critically contributes to the supply of catabolic uridine and the generation of purine-2',3'-cyclophosphate-terminated oligoribonucleotides. In turn, RNase T2 degradation products promote the RNA-dependent activation of TLR8. In plasmacytoid dendritic cells, it cooperates with PLD3 or PLD4 5'-&gt;3' exonucleases to process RNA fragments and release 2',3'-cyclic guanosine monophosphate (2',3'-cGMP), a potent stimulatory ligand for TLR7. Also plays a key role in degradation of mitochondrial RNA and processing of non-coding RNA imported from the cytosol into mitochondria. Participates as well in degradation of mitochondrion-associated cytosolic rRNAs.</text>
</comment>
<dbReference type="GO" id="GO:0005615">
    <property type="term" value="C:extracellular space"/>
    <property type="evidence" value="ECO:0007669"/>
    <property type="project" value="Ensembl"/>
</dbReference>
<dbReference type="GO" id="GO:0016787">
    <property type="term" value="F:hydrolase activity"/>
    <property type="evidence" value="ECO:0007669"/>
    <property type="project" value="UniProtKB-KW"/>
</dbReference>
<evidence type="ECO:0000256" key="1">
    <source>
        <dbReference type="ARBA" id="ARBA00004227"/>
    </source>
</evidence>
<dbReference type="CDD" id="cd01061">
    <property type="entry name" value="RNase_T2_euk"/>
    <property type="match status" value="1"/>
</dbReference>
<keyword evidence="10" id="KW-1015">Disulfide bond</keyword>
<keyword evidence="9" id="KW-0256">Endoplasmic reticulum</keyword>
<evidence type="ECO:0000256" key="9">
    <source>
        <dbReference type="ARBA" id="ARBA00022824"/>
    </source>
</evidence>
<dbReference type="PANTHER" id="PTHR11240">
    <property type="entry name" value="RIBONUCLEASE T2"/>
    <property type="match status" value="1"/>
</dbReference>
<comment type="catalytic activity">
    <reaction evidence="15">
        <text>an adenylyl-uridine-RNA = a 3'-end 2',3'-cyclophospho-AMP-RNA + a 5'-end dephospho-uridine-RNA</text>
        <dbReference type="Rhea" id="RHEA:81383"/>
        <dbReference type="Rhea" id="RHEA-COMP:17356"/>
        <dbReference type="Rhea" id="RHEA-COMP:19675"/>
        <dbReference type="Rhea" id="RHEA-COMP:19676"/>
        <dbReference type="ChEBI" id="CHEBI:173224"/>
        <dbReference type="ChEBI" id="CHEBI:231879"/>
        <dbReference type="ChEBI" id="CHEBI:231881"/>
    </reaction>
    <physiologicalReaction direction="left-to-right" evidence="15">
        <dbReference type="Rhea" id="RHEA:81384"/>
    </physiologicalReaction>
</comment>
<evidence type="ECO:0000256" key="12">
    <source>
        <dbReference type="ARBA" id="ARBA00023228"/>
    </source>
</evidence>
<dbReference type="InParanoid" id="M3Y512"/>
<dbReference type="GO" id="GO:0033897">
    <property type="term" value="F:ribonuclease T2 activity"/>
    <property type="evidence" value="ECO:0007669"/>
    <property type="project" value="InterPro"/>
</dbReference>
<evidence type="ECO:0000256" key="16">
    <source>
        <dbReference type="ARBA" id="ARBA00054894"/>
    </source>
</evidence>
<protein>
    <submittedName>
        <fullName evidence="19">Ribonuclease T2</fullName>
    </submittedName>
</protein>
<evidence type="ECO:0000256" key="5">
    <source>
        <dbReference type="ARBA" id="ARBA00022525"/>
    </source>
</evidence>
<evidence type="ECO:0000256" key="6">
    <source>
        <dbReference type="ARBA" id="ARBA00022722"/>
    </source>
</evidence>
<feature type="active site" evidence="17">
    <location>
        <position position="120"/>
    </location>
</feature>
<dbReference type="InterPro" id="IPR036430">
    <property type="entry name" value="RNase_T2-like_sf"/>
</dbReference>
<comment type="similarity">
    <text evidence="4 18">Belongs to the RNase T2 family.</text>
</comment>
<evidence type="ECO:0000256" key="2">
    <source>
        <dbReference type="ARBA" id="ARBA00004319"/>
    </source>
</evidence>
<keyword evidence="7" id="KW-0255">Endonuclease</keyword>
<keyword evidence="11" id="KW-0325">Glycoprotein</keyword>
<dbReference type="SUPFAM" id="SSF55895">
    <property type="entry name" value="Ribonuclease Rh-like"/>
    <property type="match status" value="2"/>
</dbReference>
<evidence type="ECO:0000256" key="15">
    <source>
        <dbReference type="ARBA" id="ARBA00052670"/>
    </source>
</evidence>
<dbReference type="FunFam" id="3.90.730.10:FF:000001">
    <property type="entry name" value="Ribonuclease T2"/>
    <property type="match status" value="1"/>
</dbReference>
<dbReference type="GO" id="GO:0003723">
    <property type="term" value="F:RNA binding"/>
    <property type="evidence" value="ECO:0007669"/>
    <property type="project" value="InterPro"/>
</dbReference>
<evidence type="ECO:0000256" key="17">
    <source>
        <dbReference type="PIRSR" id="PIRSR633697-1"/>
    </source>
</evidence>
<evidence type="ECO:0000313" key="19">
    <source>
        <dbReference type="Ensembl" id="ENSMPUP00000006413.1"/>
    </source>
</evidence>
<keyword evidence="13" id="KW-0456">Lyase</keyword>
<gene>
    <name evidence="19" type="primary">RNASET2</name>
</gene>
<reference evidence="19" key="1">
    <citation type="submission" date="2024-06" db="UniProtKB">
        <authorList>
            <consortium name="Ensembl"/>
        </authorList>
    </citation>
    <scope>IDENTIFICATION</scope>
</reference>
<dbReference type="OMA" id="ISDNHEW"/>
<dbReference type="eggNOG" id="KOG1642">
    <property type="taxonomic scope" value="Eukaryota"/>
</dbReference>
<proteinExistence type="inferred from homology"/>
<evidence type="ECO:0000256" key="18">
    <source>
        <dbReference type="RuleBase" id="RU004328"/>
    </source>
</evidence>
<keyword evidence="8" id="KW-0378">Hydrolase</keyword>